<dbReference type="Pfam" id="PF01575">
    <property type="entry name" value="MaoC_dehydratas"/>
    <property type="match status" value="1"/>
</dbReference>
<dbReference type="SUPFAM" id="SSF54637">
    <property type="entry name" value="Thioesterase/thiol ester dehydrase-isomerase"/>
    <property type="match status" value="1"/>
</dbReference>
<evidence type="ECO:0000259" key="1">
    <source>
        <dbReference type="Pfam" id="PF01575"/>
    </source>
</evidence>
<sequence length="147" mass="15982">MTPLRSADDLAPGMAFDLGGFVLPRAEVLEFARRWDPQPFHLDEEAARHSVFGRLVASGLHTYSAAVGHLIRSGLLAEINLAGGGAELTWPAPLDPDEPVTMRLVVEEIRTSRSKPAMAVAKLRYLVTTARNGTVVLDALGTHFLKR</sequence>
<keyword evidence="3" id="KW-1185">Reference proteome</keyword>
<organism evidence="2 3">
    <name type="scientific">Falsiroseomonas frigidaquae</name>
    <dbReference type="NCBI Taxonomy" id="487318"/>
    <lineage>
        <taxon>Bacteria</taxon>
        <taxon>Pseudomonadati</taxon>
        <taxon>Pseudomonadota</taxon>
        <taxon>Alphaproteobacteria</taxon>
        <taxon>Acetobacterales</taxon>
        <taxon>Roseomonadaceae</taxon>
        <taxon>Falsiroseomonas</taxon>
    </lineage>
</organism>
<reference evidence="2 3" key="1">
    <citation type="submission" date="2020-03" db="EMBL/GenBank/DDBJ databases">
        <title>Roseomonas selenitidurans sp. nov. isolated from soil.</title>
        <authorList>
            <person name="Liu H."/>
        </authorList>
    </citation>
    <scope>NUCLEOTIDE SEQUENCE [LARGE SCALE GENOMIC DNA]</scope>
    <source>
        <strain evidence="2 3">JCM 15073</strain>
    </source>
</reference>
<dbReference type="InterPro" id="IPR029069">
    <property type="entry name" value="HotDog_dom_sf"/>
</dbReference>
<dbReference type="InterPro" id="IPR002539">
    <property type="entry name" value="MaoC-like_dom"/>
</dbReference>
<evidence type="ECO:0000313" key="2">
    <source>
        <dbReference type="EMBL" id="NKE47578.1"/>
    </source>
</evidence>
<name>A0ABX1F5G7_9PROT</name>
<comment type="caution">
    <text evidence="2">The sequence shown here is derived from an EMBL/GenBank/DDBJ whole genome shotgun (WGS) entry which is preliminary data.</text>
</comment>
<dbReference type="Gene3D" id="3.10.129.10">
    <property type="entry name" value="Hotdog Thioesterase"/>
    <property type="match status" value="1"/>
</dbReference>
<dbReference type="EMBL" id="JAAVTX010000006">
    <property type="protein sequence ID" value="NKE47578.1"/>
    <property type="molecule type" value="Genomic_DNA"/>
</dbReference>
<feature type="domain" description="MaoC-like" evidence="1">
    <location>
        <begin position="25"/>
        <end position="122"/>
    </location>
</feature>
<evidence type="ECO:0000313" key="3">
    <source>
        <dbReference type="Proteomes" id="UP000765160"/>
    </source>
</evidence>
<proteinExistence type="predicted"/>
<gene>
    <name evidence="2" type="ORF">HB662_22555</name>
</gene>
<dbReference type="RefSeq" id="WP_168053012.1">
    <property type="nucleotide sequence ID" value="NZ_JAATJR010000006.1"/>
</dbReference>
<dbReference type="Proteomes" id="UP000765160">
    <property type="component" value="Unassembled WGS sequence"/>
</dbReference>
<protein>
    <submittedName>
        <fullName evidence="2">Acyl dehydratase</fullName>
    </submittedName>
</protein>
<accession>A0ABX1F5G7</accession>